<organism evidence="1 2">
    <name type="scientific">Paenibacillus terreus</name>
    <dbReference type="NCBI Taxonomy" id="1387834"/>
    <lineage>
        <taxon>Bacteria</taxon>
        <taxon>Bacillati</taxon>
        <taxon>Bacillota</taxon>
        <taxon>Bacilli</taxon>
        <taxon>Bacillales</taxon>
        <taxon>Paenibacillaceae</taxon>
        <taxon>Paenibacillus</taxon>
    </lineage>
</organism>
<accession>A0ABV5B4Z4</accession>
<dbReference type="EMBL" id="JBHILM010000006">
    <property type="protein sequence ID" value="MFB5680767.1"/>
    <property type="molecule type" value="Genomic_DNA"/>
</dbReference>
<sequence>MGGKIIRIISWISGQPTGARKLYDSFGFRQLEDRRGLRSGQLLTRRSAGCGFCRIR</sequence>
<dbReference type="Proteomes" id="UP001580407">
    <property type="component" value="Unassembled WGS sequence"/>
</dbReference>
<keyword evidence="2" id="KW-1185">Reference proteome</keyword>
<comment type="caution">
    <text evidence="1">The sequence shown here is derived from an EMBL/GenBank/DDBJ whole genome shotgun (WGS) entry which is preliminary data.</text>
</comment>
<name>A0ABV5B4Z4_9BACL</name>
<reference evidence="1 2" key="1">
    <citation type="submission" date="2024-09" db="EMBL/GenBank/DDBJ databases">
        <authorList>
            <person name="Ruan L."/>
        </authorList>
    </citation>
    <scope>NUCLEOTIDE SEQUENCE [LARGE SCALE GENOMIC DNA]</scope>
    <source>
        <strain evidence="1 2">D33</strain>
    </source>
</reference>
<protein>
    <submittedName>
        <fullName evidence="1">Uncharacterized protein</fullName>
    </submittedName>
</protein>
<evidence type="ECO:0000313" key="1">
    <source>
        <dbReference type="EMBL" id="MFB5680767.1"/>
    </source>
</evidence>
<gene>
    <name evidence="1" type="ORF">ACE3NQ_07580</name>
</gene>
<evidence type="ECO:0000313" key="2">
    <source>
        <dbReference type="Proteomes" id="UP001580407"/>
    </source>
</evidence>
<proteinExistence type="predicted"/>
<dbReference type="RefSeq" id="WP_375524562.1">
    <property type="nucleotide sequence ID" value="NZ_JBHILM010000006.1"/>
</dbReference>